<dbReference type="RefSeq" id="WP_120796388.1">
    <property type="nucleotide sequence ID" value="NZ_RBXL01000001.1"/>
</dbReference>
<feature type="transmembrane region" description="Helical" evidence="5">
    <location>
        <begin position="41"/>
        <end position="66"/>
    </location>
</feature>
<gene>
    <name evidence="7" type="ORF">BDD21_1227</name>
</gene>
<evidence type="ECO:0000313" key="8">
    <source>
        <dbReference type="Proteomes" id="UP000274556"/>
    </source>
</evidence>
<name>A0A495V3I1_9GAMM</name>
<dbReference type="AlphaFoldDB" id="A0A495V3I1"/>
<organism evidence="7 8">
    <name type="scientific">Thiocapsa rosea</name>
    <dbReference type="NCBI Taxonomy" id="69360"/>
    <lineage>
        <taxon>Bacteria</taxon>
        <taxon>Pseudomonadati</taxon>
        <taxon>Pseudomonadota</taxon>
        <taxon>Gammaproteobacteria</taxon>
        <taxon>Chromatiales</taxon>
        <taxon>Chromatiaceae</taxon>
        <taxon>Thiocapsa</taxon>
    </lineage>
</organism>
<evidence type="ECO:0000256" key="1">
    <source>
        <dbReference type="ARBA" id="ARBA00004141"/>
    </source>
</evidence>
<evidence type="ECO:0000313" key="7">
    <source>
        <dbReference type="EMBL" id="RKT43864.1"/>
    </source>
</evidence>
<proteinExistence type="predicted"/>
<keyword evidence="8" id="KW-1185">Reference proteome</keyword>
<evidence type="ECO:0000256" key="4">
    <source>
        <dbReference type="ARBA" id="ARBA00023136"/>
    </source>
</evidence>
<dbReference type="InterPro" id="IPR010432">
    <property type="entry name" value="RDD"/>
</dbReference>
<accession>A0A495V3I1</accession>
<dbReference type="Pfam" id="PF06271">
    <property type="entry name" value="RDD"/>
    <property type="match status" value="1"/>
</dbReference>
<evidence type="ECO:0000256" key="5">
    <source>
        <dbReference type="SAM" id="Phobius"/>
    </source>
</evidence>
<dbReference type="PANTHER" id="PTHR38480:SF1">
    <property type="entry name" value="SLR0254 PROTEIN"/>
    <property type="match status" value="1"/>
</dbReference>
<reference evidence="7 8" key="1">
    <citation type="submission" date="2018-10" db="EMBL/GenBank/DDBJ databases">
        <title>Genomic Encyclopedia of Archaeal and Bacterial Type Strains, Phase II (KMG-II): from individual species to whole genera.</title>
        <authorList>
            <person name="Goeker M."/>
        </authorList>
    </citation>
    <scope>NUCLEOTIDE SEQUENCE [LARGE SCALE GENOMIC DNA]</scope>
    <source>
        <strain evidence="7 8">DSM 235</strain>
    </source>
</reference>
<comment type="caution">
    <text evidence="7">The sequence shown here is derived from an EMBL/GenBank/DDBJ whole genome shotgun (WGS) entry which is preliminary data.</text>
</comment>
<protein>
    <submittedName>
        <fullName evidence="7">Putative RDD family membrane protein YckC</fullName>
    </submittedName>
</protein>
<dbReference type="OrthoDB" id="9787732at2"/>
<keyword evidence="2 5" id="KW-0812">Transmembrane</keyword>
<dbReference type="PANTHER" id="PTHR38480">
    <property type="entry name" value="SLR0254 PROTEIN"/>
    <property type="match status" value="1"/>
</dbReference>
<dbReference type="Proteomes" id="UP000274556">
    <property type="component" value="Unassembled WGS sequence"/>
</dbReference>
<feature type="domain" description="RDD" evidence="6">
    <location>
        <begin position="23"/>
        <end position="144"/>
    </location>
</feature>
<keyword evidence="3 5" id="KW-1133">Transmembrane helix</keyword>
<evidence type="ECO:0000256" key="3">
    <source>
        <dbReference type="ARBA" id="ARBA00022989"/>
    </source>
</evidence>
<dbReference type="EMBL" id="RBXL01000001">
    <property type="protein sequence ID" value="RKT43864.1"/>
    <property type="molecule type" value="Genomic_DNA"/>
</dbReference>
<keyword evidence="4 5" id="KW-0472">Membrane</keyword>
<sequence length="232" mass="24654">MPTPIDTVRLHETPEGVDLALRVAGPAPRAIAYLLDVVIRFALLIVVLPLAAFSGFGTGLILLALFGLEWLYPVFFEVRSGATPGKRSMGLMVVHDDGTPVRLPASLIRNLLRTVDFLPILYGVGLVSMLVDRDFRRLGDLAAGTLVVYADTPPEKPSIPQVAAQAPPAGLALEAQQAILAFAERGHALSEARRIELAEILAGSVGRRGEAAVAQVNAWAAWLARGAPEGRG</sequence>
<comment type="subcellular location">
    <subcellularLocation>
        <location evidence="1">Membrane</location>
        <topology evidence="1">Multi-pass membrane protein</topology>
    </subcellularLocation>
</comment>
<dbReference type="GO" id="GO:0016020">
    <property type="term" value="C:membrane"/>
    <property type="evidence" value="ECO:0007669"/>
    <property type="project" value="UniProtKB-SubCell"/>
</dbReference>
<evidence type="ECO:0000256" key="2">
    <source>
        <dbReference type="ARBA" id="ARBA00022692"/>
    </source>
</evidence>
<evidence type="ECO:0000259" key="6">
    <source>
        <dbReference type="Pfam" id="PF06271"/>
    </source>
</evidence>